<dbReference type="GeneID" id="98145883"/>
<dbReference type="Pfam" id="PF01636">
    <property type="entry name" value="APH"/>
    <property type="match status" value="1"/>
</dbReference>
<proteinExistence type="predicted"/>
<feature type="domain" description="Aminoglycoside phosphotransferase" evidence="1">
    <location>
        <begin position="9"/>
        <end position="200"/>
    </location>
</feature>
<dbReference type="EMBL" id="JBFXLQ010000003">
    <property type="protein sequence ID" value="KAL2871673.1"/>
    <property type="molecule type" value="Genomic_DNA"/>
</dbReference>
<dbReference type="InterPro" id="IPR002575">
    <property type="entry name" value="Aminoglycoside_PTrfase"/>
</dbReference>
<dbReference type="PANTHER" id="PTHR21310">
    <property type="entry name" value="AMINOGLYCOSIDE PHOSPHOTRANSFERASE-RELATED-RELATED"/>
    <property type="match status" value="1"/>
</dbReference>
<comment type="caution">
    <text evidence="2">The sequence shown here is derived from an EMBL/GenBank/DDBJ whole genome shotgun (WGS) entry which is preliminary data.</text>
</comment>
<dbReference type="SUPFAM" id="SSF56112">
    <property type="entry name" value="Protein kinase-like (PK-like)"/>
    <property type="match status" value="1"/>
</dbReference>
<reference evidence="2 3" key="1">
    <citation type="submission" date="2024-07" db="EMBL/GenBank/DDBJ databases">
        <title>Section-level genome sequencing and comparative genomics of Aspergillus sections Usti and Cavernicolus.</title>
        <authorList>
            <consortium name="Lawrence Berkeley National Laboratory"/>
            <person name="Nybo J.L."/>
            <person name="Vesth T.C."/>
            <person name="Theobald S."/>
            <person name="Frisvad J.C."/>
            <person name="Larsen T.O."/>
            <person name="Kjaerboelling I."/>
            <person name="Rothschild-Mancinelli K."/>
            <person name="Lyhne E.K."/>
            <person name="Kogle M.E."/>
            <person name="Barry K."/>
            <person name="Clum A."/>
            <person name="Na H."/>
            <person name="Ledsgaard L."/>
            <person name="Lin J."/>
            <person name="Lipzen A."/>
            <person name="Kuo A."/>
            <person name="Riley R."/>
            <person name="Mondo S."/>
            <person name="Labutti K."/>
            <person name="Haridas S."/>
            <person name="Pangalinan J."/>
            <person name="Salamov A.A."/>
            <person name="Simmons B.A."/>
            <person name="Magnuson J.K."/>
            <person name="Chen J."/>
            <person name="Drula E."/>
            <person name="Henrissat B."/>
            <person name="Wiebenga A."/>
            <person name="Lubbers R.J."/>
            <person name="Gomes A.C."/>
            <person name="Macurrencykelacurrency M.R."/>
            <person name="Stajich J."/>
            <person name="Grigoriev I.V."/>
            <person name="Mortensen U.H."/>
            <person name="De Vries R.P."/>
            <person name="Baker S.E."/>
            <person name="Andersen M.R."/>
        </authorList>
    </citation>
    <scope>NUCLEOTIDE SEQUENCE [LARGE SCALE GENOMIC DNA]</scope>
    <source>
        <strain evidence="2 3">CBS 449.75</strain>
    </source>
</reference>
<evidence type="ECO:0000313" key="3">
    <source>
        <dbReference type="Proteomes" id="UP001610432"/>
    </source>
</evidence>
<evidence type="ECO:0000313" key="2">
    <source>
        <dbReference type="EMBL" id="KAL2871673.1"/>
    </source>
</evidence>
<gene>
    <name evidence="2" type="ORF">BJX67DRAFT_369764</name>
</gene>
<dbReference type="RefSeq" id="XP_070890652.1">
    <property type="nucleotide sequence ID" value="XM_071030811.1"/>
</dbReference>
<dbReference type="InterPro" id="IPR011009">
    <property type="entry name" value="Kinase-like_dom_sf"/>
</dbReference>
<evidence type="ECO:0000259" key="1">
    <source>
        <dbReference type="Pfam" id="PF01636"/>
    </source>
</evidence>
<dbReference type="Gene3D" id="3.90.1200.10">
    <property type="match status" value="1"/>
</dbReference>
<dbReference type="Proteomes" id="UP001610432">
    <property type="component" value="Unassembled WGS sequence"/>
</dbReference>
<dbReference type="InterPro" id="IPR051678">
    <property type="entry name" value="AGP_Transferase"/>
</dbReference>
<dbReference type="PANTHER" id="PTHR21310:SF55">
    <property type="entry name" value="AMINOGLYCOSIDE PHOSPHOTRANSFERASE DOMAIN-CONTAINING PROTEIN"/>
    <property type="match status" value="1"/>
</dbReference>
<dbReference type="CDD" id="cd05120">
    <property type="entry name" value="APH_ChoK_like"/>
    <property type="match status" value="1"/>
</dbReference>
<keyword evidence="3" id="KW-1185">Reference proteome</keyword>
<accession>A0ABR4M524</accession>
<name>A0ABR4M524_9EURO</name>
<protein>
    <submittedName>
        <fullName evidence="2">Kinase-like domain-containing protein</fullName>
    </submittedName>
</protein>
<sequence>MGEPLEKNVILKDRPDEGPKAKVEVKTLDYIATHTNIPVSRVIRDWVDRDGRYFVLNARVRGQTLEEAWNSLSESQKVDVADQVCVDQSPCYPGLLFFELEPRGPFHSDQELWDALAVNLRQLPEQVLGNLKKRLPKCEPYVLTHCDLNLGNIMVRDGKVVGILYWEYAAFFPIWYDHASASFGFTDTDVERKRLLRERLRVHGEAHEDAKALWTDMCNLRQYPNLDEKGQETLEKLS</sequence>
<organism evidence="2 3">
    <name type="scientific">Aspergillus lucknowensis</name>
    <dbReference type="NCBI Taxonomy" id="176173"/>
    <lineage>
        <taxon>Eukaryota</taxon>
        <taxon>Fungi</taxon>
        <taxon>Dikarya</taxon>
        <taxon>Ascomycota</taxon>
        <taxon>Pezizomycotina</taxon>
        <taxon>Eurotiomycetes</taxon>
        <taxon>Eurotiomycetidae</taxon>
        <taxon>Eurotiales</taxon>
        <taxon>Aspergillaceae</taxon>
        <taxon>Aspergillus</taxon>
        <taxon>Aspergillus subgen. Nidulantes</taxon>
    </lineage>
</organism>